<feature type="transmembrane region" description="Helical" evidence="25">
    <location>
        <begin position="899"/>
        <end position="917"/>
    </location>
</feature>
<evidence type="ECO:0000256" key="20">
    <source>
        <dbReference type="ARBA" id="ARBA00038867"/>
    </source>
</evidence>
<organism evidence="27 28">
    <name type="scientific">Conger conger</name>
    <name type="common">Conger eel</name>
    <name type="synonym">Muraena conger</name>
    <dbReference type="NCBI Taxonomy" id="82655"/>
    <lineage>
        <taxon>Eukaryota</taxon>
        <taxon>Metazoa</taxon>
        <taxon>Chordata</taxon>
        <taxon>Craniata</taxon>
        <taxon>Vertebrata</taxon>
        <taxon>Euteleostomi</taxon>
        <taxon>Actinopterygii</taxon>
        <taxon>Neopterygii</taxon>
        <taxon>Teleostei</taxon>
        <taxon>Anguilliformes</taxon>
        <taxon>Congridae</taxon>
        <taxon>Conger</taxon>
    </lineage>
</organism>
<dbReference type="PROSITE" id="PS50157">
    <property type="entry name" value="ZINC_FINGER_C2H2_2"/>
    <property type="match status" value="4"/>
</dbReference>
<evidence type="ECO:0000256" key="1">
    <source>
        <dbReference type="ARBA" id="ARBA00004123"/>
    </source>
</evidence>
<dbReference type="Pfam" id="PF03062">
    <property type="entry name" value="MBOAT"/>
    <property type="match status" value="1"/>
</dbReference>
<dbReference type="GO" id="GO:0042802">
    <property type="term" value="F:identical protein binding"/>
    <property type="evidence" value="ECO:0007669"/>
    <property type="project" value="UniProtKB-ARBA"/>
</dbReference>
<feature type="transmembrane region" description="Helical" evidence="25">
    <location>
        <begin position="852"/>
        <end position="871"/>
    </location>
</feature>
<evidence type="ECO:0000256" key="5">
    <source>
        <dbReference type="ARBA" id="ARBA00022687"/>
    </source>
</evidence>
<keyword evidence="12 25" id="KW-1133">Transmembrane helix</keyword>
<evidence type="ECO:0000313" key="28">
    <source>
        <dbReference type="Proteomes" id="UP001152803"/>
    </source>
</evidence>
<feature type="region of interest" description="Disordered" evidence="24">
    <location>
        <begin position="218"/>
        <end position="268"/>
    </location>
</feature>
<proteinExistence type="inferred from homology"/>
<dbReference type="GO" id="GO:0003677">
    <property type="term" value="F:DNA binding"/>
    <property type="evidence" value="ECO:0007669"/>
    <property type="project" value="UniProtKB-KW"/>
</dbReference>
<dbReference type="GO" id="GO:0008270">
    <property type="term" value="F:zinc ion binding"/>
    <property type="evidence" value="ECO:0007669"/>
    <property type="project" value="UniProtKB-KW"/>
</dbReference>
<evidence type="ECO:0000256" key="10">
    <source>
        <dbReference type="ARBA" id="ARBA00022824"/>
    </source>
</evidence>
<keyword evidence="7" id="KW-0479">Metal-binding</keyword>
<keyword evidence="14" id="KW-0238">DNA-binding</keyword>
<dbReference type="GO" id="GO:0005789">
    <property type="term" value="C:endoplasmic reticulum membrane"/>
    <property type="evidence" value="ECO:0007669"/>
    <property type="project" value="UniProtKB-SubCell"/>
</dbReference>
<dbReference type="AlphaFoldDB" id="A0A9Q1D5W5"/>
<keyword evidence="17" id="KW-0539">Nucleus</keyword>
<dbReference type="FunFam" id="3.30.160.60:FF:000345">
    <property type="entry name" value="Zinc finger protein Gfi-1"/>
    <property type="match status" value="1"/>
</dbReference>
<dbReference type="GO" id="GO:0061355">
    <property type="term" value="P:Wnt protein secretion"/>
    <property type="evidence" value="ECO:0007669"/>
    <property type="project" value="TreeGrafter"/>
</dbReference>
<evidence type="ECO:0000256" key="22">
    <source>
        <dbReference type="ARBA" id="ARBA00047978"/>
    </source>
</evidence>
<keyword evidence="18" id="KW-0012">Acyltransferase</keyword>
<reference evidence="27" key="1">
    <citation type="journal article" date="2023" name="Science">
        <title>Genome structures resolve the early diversification of teleost fishes.</title>
        <authorList>
            <person name="Parey E."/>
            <person name="Louis A."/>
            <person name="Montfort J."/>
            <person name="Bouchez O."/>
            <person name="Roques C."/>
            <person name="Iampietro C."/>
            <person name="Lluch J."/>
            <person name="Castinel A."/>
            <person name="Donnadieu C."/>
            <person name="Desvignes T."/>
            <person name="Floi Bucao C."/>
            <person name="Jouanno E."/>
            <person name="Wen M."/>
            <person name="Mejri S."/>
            <person name="Dirks R."/>
            <person name="Jansen H."/>
            <person name="Henkel C."/>
            <person name="Chen W.J."/>
            <person name="Zahm M."/>
            <person name="Cabau C."/>
            <person name="Klopp C."/>
            <person name="Thompson A.W."/>
            <person name="Robinson-Rechavi M."/>
            <person name="Braasch I."/>
            <person name="Lecointre G."/>
            <person name="Bobe J."/>
            <person name="Postlethwait J.H."/>
            <person name="Berthelot C."/>
            <person name="Roest Crollius H."/>
            <person name="Guiguen Y."/>
        </authorList>
    </citation>
    <scope>NUCLEOTIDE SEQUENCE</scope>
    <source>
        <strain evidence="27">Concon-B</strain>
    </source>
</reference>
<evidence type="ECO:0000259" key="26">
    <source>
        <dbReference type="PROSITE" id="PS50157"/>
    </source>
</evidence>
<dbReference type="InterPro" id="IPR013087">
    <property type="entry name" value="Znf_C2H2_type"/>
</dbReference>
<evidence type="ECO:0000256" key="11">
    <source>
        <dbReference type="ARBA" id="ARBA00022833"/>
    </source>
</evidence>
<keyword evidence="4" id="KW-0808">Transferase</keyword>
<evidence type="ECO:0000256" key="4">
    <source>
        <dbReference type="ARBA" id="ARBA00022679"/>
    </source>
</evidence>
<dbReference type="InterPro" id="IPR049941">
    <property type="entry name" value="LPLAT_7/PORCN-like"/>
</dbReference>
<evidence type="ECO:0000256" key="14">
    <source>
        <dbReference type="ARBA" id="ARBA00023125"/>
    </source>
</evidence>
<evidence type="ECO:0000256" key="13">
    <source>
        <dbReference type="ARBA" id="ARBA00023015"/>
    </source>
</evidence>
<evidence type="ECO:0000256" key="23">
    <source>
        <dbReference type="PROSITE-ProRule" id="PRU00042"/>
    </source>
</evidence>
<keyword evidence="11" id="KW-0862">Zinc</keyword>
<keyword evidence="10" id="KW-0256">Endoplasmic reticulum</keyword>
<dbReference type="SUPFAM" id="SSF57667">
    <property type="entry name" value="beta-beta-alpha zinc fingers"/>
    <property type="match status" value="2"/>
</dbReference>
<gene>
    <name evidence="27" type="ORF">COCON_G00182610</name>
</gene>
<feature type="region of interest" description="Disordered" evidence="24">
    <location>
        <begin position="46"/>
        <end position="66"/>
    </location>
</feature>
<feature type="transmembrane region" description="Helical" evidence="25">
    <location>
        <begin position="775"/>
        <end position="796"/>
    </location>
</feature>
<keyword evidence="5" id="KW-0879">Wnt signaling pathway</keyword>
<dbReference type="EMBL" id="JAFJMO010000013">
    <property type="protein sequence ID" value="KAJ8259249.1"/>
    <property type="molecule type" value="Genomic_DNA"/>
</dbReference>
<evidence type="ECO:0000256" key="6">
    <source>
        <dbReference type="ARBA" id="ARBA00022692"/>
    </source>
</evidence>
<comment type="subcellular location">
    <subcellularLocation>
        <location evidence="2">Endoplasmic reticulum membrane</location>
        <topology evidence="2">Multi-pass membrane protein</topology>
    </subcellularLocation>
    <subcellularLocation>
        <location evidence="1">Nucleus</location>
    </subcellularLocation>
</comment>
<accession>A0A9Q1D5W5</accession>
<evidence type="ECO:0000256" key="17">
    <source>
        <dbReference type="ARBA" id="ARBA00023242"/>
    </source>
</evidence>
<keyword evidence="6 25" id="KW-0812">Transmembrane</keyword>
<feature type="domain" description="C2H2-type" evidence="26">
    <location>
        <begin position="146"/>
        <end position="173"/>
    </location>
</feature>
<feature type="transmembrane region" description="Helical" evidence="25">
    <location>
        <begin position="625"/>
        <end position="646"/>
    </location>
</feature>
<evidence type="ECO:0000256" key="25">
    <source>
        <dbReference type="SAM" id="Phobius"/>
    </source>
</evidence>
<comment type="similarity">
    <text evidence="19">Belongs to the membrane-bound acyltransferase family. Porcupine subfamily.</text>
</comment>
<keyword evidence="13" id="KW-0805">Transcription regulation</keyword>
<comment type="catalytic activity">
    <reaction evidence="22">
        <text>[Wnt protein]-L-serine + (9Z)-hexadecenoyl-CoA = [Wnt protein]-O-(9Z)-hexadecenoyl-L-serine + CoA</text>
        <dbReference type="Rhea" id="RHEA:45336"/>
        <dbReference type="Rhea" id="RHEA-COMP:11170"/>
        <dbReference type="Rhea" id="RHEA-COMP:11171"/>
        <dbReference type="ChEBI" id="CHEBI:29999"/>
        <dbReference type="ChEBI" id="CHEBI:57287"/>
        <dbReference type="ChEBI" id="CHEBI:61540"/>
        <dbReference type="ChEBI" id="CHEBI:85189"/>
        <dbReference type="EC" id="2.3.1.250"/>
    </reaction>
</comment>
<evidence type="ECO:0000256" key="2">
    <source>
        <dbReference type="ARBA" id="ARBA00004477"/>
    </source>
</evidence>
<evidence type="ECO:0000313" key="27">
    <source>
        <dbReference type="EMBL" id="KAJ8259249.1"/>
    </source>
</evidence>
<name>A0A9Q1D5W5_CONCO</name>
<keyword evidence="16" id="KW-0804">Transcription</keyword>
<dbReference type="GO" id="GO:0017147">
    <property type="term" value="F:Wnt-protein binding"/>
    <property type="evidence" value="ECO:0007669"/>
    <property type="project" value="TreeGrafter"/>
</dbReference>
<evidence type="ECO:0000256" key="19">
    <source>
        <dbReference type="ARBA" id="ARBA00038269"/>
    </source>
</evidence>
<dbReference type="Pfam" id="PF00096">
    <property type="entry name" value="zf-C2H2"/>
    <property type="match status" value="4"/>
</dbReference>
<dbReference type="InterPro" id="IPR036236">
    <property type="entry name" value="Znf_C2H2_sf"/>
</dbReference>
<evidence type="ECO:0000256" key="3">
    <source>
        <dbReference type="ARBA" id="ARBA00006991"/>
    </source>
</evidence>
<evidence type="ECO:0000256" key="24">
    <source>
        <dbReference type="SAM" id="MobiDB-lite"/>
    </source>
</evidence>
<dbReference type="PANTHER" id="PTHR13906">
    <property type="entry name" value="PORCUPINE"/>
    <property type="match status" value="1"/>
</dbReference>
<dbReference type="EC" id="2.3.1.250" evidence="20"/>
<protein>
    <recommendedName>
        <fullName evidence="21">Protein-serine O-palmitoleoyltransferase porcupine</fullName>
        <ecNumber evidence="20">2.3.1.250</ecNumber>
    </recommendedName>
</protein>
<dbReference type="FunFam" id="3.30.160.60:FF:000145">
    <property type="entry name" value="Zinc finger protein 574"/>
    <property type="match status" value="1"/>
</dbReference>
<feature type="transmembrane region" description="Helical" evidence="25">
    <location>
        <begin position="566"/>
        <end position="585"/>
    </location>
</feature>
<comment type="similarity">
    <text evidence="3">Belongs to the krueppel C2H2-type zinc-finger protein family.</text>
</comment>
<dbReference type="OrthoDB" id="5968863at2759"/>
<dbReference type="InterPro" id="IPR004299">
    <property type="entry name" value="MBOAT_fam"/>
</dbReference>
<dbReference type="GO" id="GO:0016055">
    <property type="term" value="P:Wnt signaling pathway"/>
    <property type="evidence" value="ECO:0007669"/>
    <property type="project" value="UniProtKB-KW"/>
</dbReference>
<feature type="domain" description="C2H2-type" evidence="26">
    <location>
        <begin position="354"/>
        <end position="381"/>
    </location>
</feature>
<dbReference type="PROSITE" id="PS00028">
    <property type="entry name" value="ZINC_FINGER_C2H2_1"/>
    <property type="match status" value="4"/>
</dbReference>
<feature type="domain" description="C2H2-type" evidence="26">
    <location>
        <begin position="174"/>
        <end position="201"/>
    </location>
</feature>
<evidence type="ECO:0000256" key="16">
    <source>
        <dbReference type="ARBA" id="ARBA00023163"/>
    </source>
</evidence>
<feature type="transmembrane region" description="Helical" evidence="25">
    <location>
        <begin position="532"/>
        <end position="559"/>
    </location>
</feature>
<dbReference type="Gene3D" id="3.30.160.60">
    <property type="entry name" value="Classic Zinc Finger"/>
    <property type="match status" value="4"/>
</dbReference>
<keyword evidence="9 23" id="KW-0863">Zinc-finger</keyword>
<comment type="caution">
    <text evidence="27">The sequence shown here is derived from an EMBL/GenBank/DDBJ whole genome shotgun (WGS) entry which is preliminary data.</text>
</comment>
<dbReference type="PANTHER" id="PTHR13906:SF12">
    <property type="entry name" value="PROTEIN-SERINE O-PALMITOLEOYLTRANSFERASE PORCUPINE"/>
    <property type="match status" value="1"/>
</dbReference>
<evidence type="ECO:0000256" key="9">
    <source>
        <dbReference type="ARBA" id="ARBA00022771"/>
    </source>
</evidence>
<evidence type="ECO:0000256" key="12">
    <source>
        <dbReference type="ARBA" id="ARBA00022989"/>
    </source>
</evidence>
<feature type="region of interest" description="Disordered" evidence="24">
    <location>
        <begin position="398"/>
        <end position="446"/>
    </location>
</feature>
<evidence type="ECO:0000256" key="15">
    <source>
        <dbReference type="ARBA" id="ARBA00023136"/>
    </source>
</evidence>
<dbReference type="SMART" id="SM00355">
    <property type="entry name" value="ZnF_C2H2"/>
    <property type="match status" value="4"/>
</dbReference>
<feature type="domain" description="C2H2-type" evidence="26">
    <location>
        <begin position="326"/>
        <end position="353"/>
    </location>
</feature>
<dbReference type="GO" id="GO:0030258">
    <property type="term" value="P:lipid modification"/>
    <property type="evidence" value="ECO:0007669"/>
    <property type="project" value="TreeGrafter"/>
</dbReference>
<feature type="transmembrane region" description="Helical" evidence="25">
    <location>
        <begin position="802"/>
        <end position="819"/>
    </location>
</feature>
<evidence type="ECO:0000256" key="18">
    <source>
        <dbReference type="ARBA" id="ARBA00023315"/>
    </source>
</evidence>
<dbReference type="GO" id="GO:0005634">
    <property type="term" value="C:nucleus"/>
    <property type="evidence" value="ECO:0007669"/>
    <property type="project" value="UniProtKB-SubCell"/>
</dbReference>
<evidence type="ECO:0000256" key="8">
    <source>
        <dbReference type="ARBA" id="ARBA00022737"/>
    </source>
</evidence>
<dbReference type="FunFam" id="3.30.160.60:FF:000100">
    <property type="entry name" value="Zinc finger 45-like"/>
    <property type="match status" value="1"/>
</dbReference>
<keyword evidence="8" id="KW-0677">Repeat</keyword>
<dbReference type="Proteomes" id="UP001152803">
    <property type="component" value="Unassembled WGS sequence"/>
</dbReference>
<keyword evidence="15 25" id="KW-0472">Membrane</keyword>
<dbReference type="GO" id="GO:1990698">
    <property type="term" value="F:palmitoleoyltransferase activity"/>
    <property type="evidence" value="ECO:0007669"/>
    <property type="project" value="UniProtKB-EC"/>
</dbReference>
<keyword evidence="28" id="KW-1185">Reference proteome</keyword>
<dbReference type="FunFam" id="3.30.160.60:FF:000508">
    <property type="entry name" value="Myeloid zinc finger 1"/>
    <property type="match status" value="1"/>
</dbReference>
<sequence length="918" mass="103112">MVCRCTTLGEHACRWTKKELAEALAGGVQEPDGQLPELELEQWQRRADVASEGSPPSQSQAEQADAGTKVPVEVACDLLSRAEVCTLQTRKTHFCLGIKREPMAAVNRESNKRRATAVAATAKVREATLALLMSDPSTASQKKRPFPCTLCEKRFQSKSHLNEHQRVHTGERPFPCTQCGLSFTTQHNLKRHQTIHAKEDSYRCHKCSMLFCTVHKQRKTPKSPTAPLDNPKPDYAMPPTDPKKEKTSQGPSTPKRAKRARRKGADPGVVTLRSGIKREPMAAVNRKLHVKGATATAVAATVEVREASSAPTVGNPPKASQKKRPFPCTLCEKRFQSKSHFNEHQRVHTGERPFPCQQCELSFTTNHNLKRHRTIHAKEASYRCHKCGMLFCTVHEKGKTAKTPPAPLTTSTPDYMMPPPDPKKEKTSQAPSPPKRAKRARRKGAEPGVVALPASALLTEVLTQGPRGGTMGSLSRQEFFQELAEGCLLPTAQQGVEQVWQLLVICLGCRLLWRLGLPSYVKHLSTVCGGFYSLYLFFELHMVWVVLLSLLCYLILFLCRHSQNRGTFLSVTILIYLLMGELHMMDTATWHKMRGSQMVVAMKAISLAFDLDRGVVPAVPSPVEFMGYIYFVGTVIFGPWISFNSYKDAIESQKLSFSWFLKVGLSWVKCQVCLLVSNCIAPYLFPYIIPIYGDRTLRKWLHAYENALSFHFSNYFVSYLSETTTTLAGAGFTNEKDNVKWDMTVARPLNVELPRSMVEVVTSWNLPMSRWLNTYVFKSALKLGTFPAILVTYTASALLHGLSFHLGAVLLSLGFITYVEHVLRKRLSAIFSACILSKKCSTDCTHQHKKSLWVYGINLLFSGLAIFHLAYLGSLFDNDSMEEDEGYVANHTIQKWTELSWASHWVTFGCWVFYRLIR</sequence>
<evidence type="ECO:0000256" key="21">
    <source>
        <dbReference type="ARBA" id="ARBA00040371"/>
    </source>
</evidence>
<evidence type="ECO:0000256" key="7">
    <source>
        <dbReference type="ARBA" id="ARBA00022723"/>
    </source>
</evidence>